<gene>
    <name evidence="14" type="primary">purD</name>
    <name evidence="17" type="ORF">A2290_04070</name>
</gene>
<dbReference type="InterPro" id="IPR020559">
    <property type="entry name" value="PRibGlycinamide_synth_CS"/>
</dbReference>
<evidence type="ECO:0000256" key="12">
    <source>
        <dbReference type="ARBA" id="ARBA00042242"/>
    </source>
</evidence>
<dbReference type="InterPro" id="IPR016185">
    <property type="entry name" value="PreATP-grasp_dom_sf"/>
</dbReference>
<dbReference type="FunFam" id="3.30.470.20:FF:000018">
    <property type="entry name" value="Trifunctional purine biosynthetic protein adenosine-3"/>
    <property type="match status" value="1"/>
</dbReference>
<dbReference type="AlphaFoldDB" id="A0A1F4S527"/>
<evidence type="ECO:0000256" key="11">
    <source>
        <dbReference type="ARBA" id="ARBA00038345"/>
    </source>
</evidence>
<dbReference type="SMART" id="SM01209">
    <property type="entry name" value="GARS_A"/>
    <property type="match status" value="1"/>
</dbReference>
<dbReference type="SUPFAM" id="SSF56059">
    <property type="entry name" value="Glutathione synthetase ATP-binding domain-like"/>
    <property type="match status" value="1"/>
</dbReference>
<evidence type="ECO:0000256" key="3">
    <source>
        <dbReference type="ARBA" id="ARBA00005174"/>
    </source>
</evidence>
<comment type="catalytic activity">
    <reaction evidence="14">
        <text>5-phospho-beta-D-ribosylamine + glycine + ATP = N(1)-(5-phospho-beta-D-ribosyl)glycinamide + ADP + phosphate + H(+)</text>
        <dbReference type="Rhea" id="RHEA:17453"/>
        <dbReference type="ChEBI" id="CHEBI:15378"/>
        <dbReference type="ChEBI" id="CHEBI:30616"/>
        <dbReference type="ChEBI" id="CHEBI:43474"/>
        <dbReference type="ChEBI" id="CHEBI:57305"/>
        <dbReference type="ChEBI" id="CHEBI:58681"/>
        <dbReference type="ChEBI" id="CHEBI:143788"/>
        <dbReference type="ChEBI" id="CHEBI:456216"/>
        <dbReference type="EC" id="6.3.4.13"/>
    </reaction>
</comment>
<feature type="domain" description="ATP-grasp" evidence="16">
    <location>
        <begin position="107"/>
        <end position="313"/>
    </location>
</feature>
<dbReference type="InterPro" id="IPR011761">
    <property type="entry name" value="ATP-grasp"/>
</dbReference>
<dbReference type="Gene3D" id="3.90.600.10">
    <property type="entry name" value="Phosphoribosylglycinamide synthetase, C-terminal domain"/>
    <property type="match status" value="1"/>
</dbReference>
<proteinExistence type="inferred from homology"/>
<dbReference type="GO" id="GO:0005524">
    <property type="term" value="F:ATP binding"/>
    <property type="evidence" value="ECO:0007669"/>
    <property type="project" value="UniProtKB-UniRule"/>
</dbReference>
<evidence type="ECO:0000256" key="7">
    <source>
        <dbReference type="ARBA" id="ARBA00022741"/>
    </source>
</evidence>
<keyword evidence="7 15" id="KW-0547">Nucleotide-binding</keyword>
<dbReference type="SUPFAM" id="SSF51246">
    <property type="entry name" value="Rudiment single hybrid motif"/>
    <property type="match status" value="1"/>
</dbReference>
<dbReference type="InterPro" id="IPR020560">
    <property type="entry name" value="PRibGlycinamide_synth_C-dom"/>
</dbReference>
<dbReference type="Gene3D" id="3.40.50.20">
    <property type="match status" value="1"/>
</dbReference>
<dbReference type="Proteomes" id="UP000177905">
    <property type="component" value="Unassembled WGS sequence"/>
</dbReference>
<comment type="similarity">
    <text evidence="11 14">Belongs to the GARS family.</text>
</comment>
<evidence type="ECO:0000256" key="5">
    <source>
        <dbReference type="ARBA" id="ARBA00022598"/>
    </source>
</evidence>
<dbReference type="HAMAP" id="MF_00138">
    <property type="entry name" value="GARS"/>
    <property type="match status" value="1"/>
</dbReference>
<dbReference type="Gene3D" id="3.30.1490.20">
    <property type="entry name" value="ATP-grasp fold, A domain"/>
    <property type="match status" value="1"/>
</dbReference>
<comment type="cofactor">
    <cofactor evidence="2">
        <name>Mg(2+)</name>
        <dbReference type="ChEBI" id="CHEBI:18420"/>
    </cofactor>
</comment>
<dbReference type="PROSITE" id="PS00184">
    <property type="entry name" value="GARS"/>
    <property type="match status" value="1"/>
</dbReference>
<keyword evidence="9 15" id="KW-0067">ATP-binding</keyword>
<evidence type="ECO:0000259" key="16">
    <source>
        <dbReference type="PROSITE" id="PS50975"/>
    </source>
</evidence>
<dbReference type="SMART" id="SM01210">
    <property type="entry name" value="GARS_C"/>
    <property type="match status" value="1"/>
</dbReference>
<dbReference type="GO" id="GO:0004637">
    <property type="term" value="F:phosphoribosylamine-glycine ligase activity"/>
    <property type="evidence" value="ECO:0007669"/>
    <property type="project" value="UniProtKB-UniRule"/>
</dbReference>
<evidence type="ECO:0000313" key="18">
    <source>
        <dbReference type="Proteomes" id="UP000177905"/>
    </source>
</evidence>
<dbReference type="EMBL" id="MEUA01000019">
    <property type="protein sequence ID" value="OGC15544.1"/>
    <property type="molecule type" value="Genomic_DNA"/>
</dbReference>
<evidence type="ECO:0000256" key="1">
    <source>
        <dbReference type="ARBA" id="ARBA00001936"/>
    </source>
</evidence>
<dbReference type="InterPro" id="IPR020561">
    <property type="entry name" value="PRibGlycinamid_synth_ATP-grasp"/>
</dbReference>
<evidence type="ECO:0000256" key="8">
    <source>
        <dbReference type="ARBA" id="ARBA00022755"/>
    </source>
</evidence>
<dbReference type="GO" id="GO:0009113">
    <property type="term" value="P:purine nucleobase biosynthetic process"/>
    <property type="evidence" value="ECO:0007669"/>
    <property type="project" value="InterPro"/>
</dbReference>
<dbReference type="Pfam" id="PF02844">
    <property type="entry name" value="GARS_N"/>
    <property type="match status" value="1"/>
</dbReference>
<evidence type="ECO:0000256" key="15">
    <source>
        <dbReference type="PROSITE-ProRule" id="PRU00409"/>
    </source>
</evidence>
<dbReference type="InterPro" id="IPR037123">
    <property type="entry name" value="PRibGlycinamide_synth_C_sf"/>
</dbReference>
<dbReference type="FunFam" id="3.90.600.10:FF:000001">
    <property type="entry name" value="Trifunctional purine biosynthetic protein adenosine-3"/>
    <property type="match status" value="1"/>
</dbReference>
<dbReference type="Pfam" id="PF01071">
    <property type="entry name" value="GARS_A"/>
    <property type="match status" value="1"/>
</dbReference>
<evidence type="ECO:0000256" key="4">
    <source>
        <dbReference type="ARBA" id="ARBA00013255"/>
    </source>
</evidence>
<comment type="caution">
    <text evidence="17">The sequence shown here is derived from an EMBL/GenBank/DDBJ whole genome shotgun (WGS) entry which is preliminary data.</text>
</comment>
<evidence type="ECO:0000256" key="2">
    <source>
        <dbReference type="ARBA" id="ARBA00001946"/>
    </source>
</evidence>
<evidence type="ECO:0000256" key="14">
    <source>
        <dbReference type="HAMAP-Rule" id="MF_00138"/>
    </source>
</evidence>
<evidence type="ECO:0000313" key="17">
    <source>
        <dbReference type="EMBL" id="OGC15544.1"/>
    </source>
</evidence>
<dbReference type="EC" id="6.3.4.13" evidence="4 14"/>
<dbReference type="UniPathway" id="UPA00074">
    <property type="reaction ID" value="UER00125"/>
</dbReference>
<evidence type="ECO:0000256" key="13">
    <source>
        <dbReference type="ARBA" id="ARBA00042864"/>
    </source>
</evidence>
<dbReference type="NCBIfam" id="TIGR00877">
    <property type="entry name" value="purD"/>
    <property type="match status" value="1"/>
</dbReference>
<keyword evidence="10" id="KW-0464">Manganese</keyword>
<dbReference type="Pfam" id="PF02843">
    <property type="entry name" value="GARS_C"/>
    <property type="match status" value="1"/>
</dbReference>
<dbReference type="PANTHER" id="PTHR43472:SF1">
    <property type="entry name" value="PHOSPHORIBOSYLAMINE--GLYCINE LIGASE, CHLOROPLASTIC"/>
    <property type="match status" value="1"/>
</dbReference>
<reference evidence="17 18" key="1">
    <citation type="journal article" date="2016" name="Nat. Commun.">
        <title>Thousands of microbial genomes shed light on interconnected biogeochemical processes in an aquifer system.</title>
        <authorList>
            <person name="Anantharaman K."/>
            <person name="Brown C.T."/>
            <person name="Hug L.A."/>
            <person name="Sharon I."/>
            <person name="Castelle C.J."/>
            <person name="Probst A.J."/>
            <person name="Thomas B.C."/>
            <person name="Singh A."/>
            <person name="Wilkins M.J."/>
            <person name="Karaoz U."/>
            <person name="Brodie E.L."/>
            <person name="Williams K.H."/>
            <person name="Hubbard S.S."/>
            <person name="Banfield J.F."/>
        </authorList>
    </citation>
    <scope>NUCLEOTIDE SEQUENCE [LARGE SCALE GENOMIC DNA]</scope>
</reference>
<dbReference type="GO" id="GO:0046872">
    <property type="term" value="F:metal ion binding"/>
    <property type="evidence" value="ECO:0007669"/>
    <property type="project" value="UniProtKB-KW"/>
</dbReference>
<sequence>MKILIIGSGGREHALAWKIAQSSKVTEIFCAPGNAGTAQIATNIDISANNIEGLKNFALKNKIDFTIVGPEVPLVLGITDEFKKSGLKIFGPSKSAAQLEGSKVFSKNLMKKYKIPTADFLAFTNPIEAKKFFNKIELPCVIKADGLAAGKGVIICKTKEEAEIVIENIMCKKEFGEAGKEILIEEFLTGEEASILCFTDGETIIPMASSQDHKRIFDNDEGLNTGGMGAYSPAPVVTDELLKQIDSKILKPTIHAMKTEGCKYSGILYVGVMVTKDGPKVLEYNCRFGDPEAQCIIPRMKNDLIDIIGKILDEDLASISLQWDPRPVVCVVLASGGYPSSYKKGLKINGLDKARELDDIIIFHAGTKLDDCDTKSCASYLTNGGRVLNVVGLGKDIKEAIDHTYKAVKLISFDKMHYRTDIGQKALKWIS</sequence>
<accession>A0A1F4S527</accession>
<dbReference type="InterPro" id="IPR013815">
    <property type="entry name" value="ATP_grasp_subdomain_1"/>
</dbReference>
<keyword evidence="6" id="KW-0479">Metal-binding</keyword>
<keyword evidence="8 14" id="KW-0658">Purine biosynthesis</keyword>
<name>A0A1F4S527_UNCSA</name>
<organism evidence="17 18">
    <name type="scientific">candidate division WOR-1 bacterium RIFOXYB2_FULL_36_35</name>
    <dbReference type="NCBI Taxonomy" id="1802578"/>
    <lineage>
        <taxon>Bacteria</taxon>
        <taxon>Bacillati</taxon>
        <taxon>Saganbacteria</taxon>
    </lineage>
</organism>
<comment type="cofactor">
    <cofactor evidence="1">
        <name>Mn(2+)</name>
        <dbReference type="ChEBI" id="CHEBI:29035"/>
    </cofactor>
</comment>
<keyword evidence="5 14" id="KW-0436">Ligase</keyword>
<protein>
    <recommendedName>
        <fullName evidence="4 14">Phosphoribosylamine--glycine ligase</fullName>
        <ecNumber evidence="4 14">6.3.4.13</ecNumber>
    </recommendedName>
    <alternativeName>
        <fullName evidence="14">GARS</fullName>
    </alternativeName>
    <alternativeName>
        <fullName evidence="12 14">Glycinamide ribonucleotide synthetase</fullName>
    </alternativeName>
    <alternativeName>
        <fullName evidence="13 14">Phosphoribosylglycinamide synthetase</fullName>
    </alternativeName>
</protein>
<dbReference type="InterPro" id="IPR020562">
    <property type="entry name" value="PRibGlycinamide_synth_N"/>
</dbReference>
<dbReference type="PANTHER" id="PTHR43472">
    <property type="entry name" value="PHOSPHORIBOSYLAMINE--GLYCINE LIGASE"/>
    <property type="match status" value="1"/>
</dbReference>
<dbReference type="SUPFAM" id="SSF52440">
    <property type="entry name" value="PreATP-grasp domain"/>
    <property type="match status" value="1"/>
</dbReference>
<dbReference type="InterPro" id="IPR011054">
    <property type="entry name" value="Rudment_hybrid_motif"/>
</dbReference>
<dbReference type="FunFam" id="3.40.50.20:FF:000006">
    <property type="entry name" value="Phosphoribosylamine--glycine ligase, chloroplastic"/>
    <property type="match status" value="1"/>
</dbReference>
<dbReference type="GO" id="GO:0006189">
    <property type="term" value="P:'de novo' IMP biosynthetic process"/>
    <property type="evidence" value="ECO:0007669"/>
    <property type="project" value="UniProtKB-UniRule"/>
</dbReference>
<dbReference type="InterPro" id="IPR000115">
    <property type="entry name" value="PRibGlycinamide_synth"/>
</dbReference>
<evidence type="ECO:0000256" key="6">
    <source>
        <dbReference type="ARBA" id="ARBA00022723"/>
    </source>
</evidence>
<dbReference type="PROSITE" id="PS50975">
    <property type="entry name" value="ATP_GRASP"/>
    <property type="match status" value="1"/>
</dbReference>
<comment type="pathway">
    <text evidence="3 14">Purine metabolism; IMP biosynthesis via de novo pathway; N(1)-(5-phospho-D-ribosyl)glycinamide from 5-phospho-alpha-D-ribose 1-diphosphate: step 2/2.</text>
</comment>
<evidence type="ECO:0000256" key="10">
    <source>
        <dbReference type="ARBA" id="ARBA00023211"/>
    </source>
</evidence>
<dbReference type="Gene3D" id="3.30.470.20">
    <property type="entry name" value="ATP-grasp fold, B domain"/>
    <property type="match status" value="1"/>
</dbReference>
<evidence type="ECO:0000256" key="9">
    <source>
        <dbReference type="ARBA" id="ARBA00022840"/>
    </source>
</evidence>